<dbReference type="Proteomes" id="UP000734854">
    <property type="component" value="Unassembled WGS sequence"/>
</dbReference>
<evidence type="ECO:0000256" key="1">
    <source>
        <dbReference type="SAM" id="Phobius"/>
    </source>
</evidence>
<keyword evidence="3" id="KW-1185">Reference proteome</keyword>
<comment type="caution">
    <text evidence="2">The sequence shown here is derived from an EMBL/GenBank/DDBJ whole genome shotgun (WGS) entry which is preliminary data.</text>
</comment>
<proteinExistence type="predicted"/>
<reference evidence="2 3" key="1">
    <citation type="submission" date="2020-08" db="EMBL/GenBank/DDBJ databases">
        <title>Plant Genome Project.</title>
        <authorList>
            <person name="Zhang R.-G."/>
        </authorList>
    </citation>
    <scope>NUCLEOTIDE SEQUENCE [LARGE SCALE GENOMIC DNA]</scope>
    <source>
        <tissue evidence="2">Rhizome</tissue>
    </source>
</reference>
<accession>A0A8J5BYH0</accession>
<sequence length="262" mass="28646">MFDISWVVFWSVLMLAIDLIGVACSLVDLLCSDNKIGRNTLFTLFSFYHKTHDIYITALKHFFTSAQQCFAFFTGLAASSSASSSACAFFTNAASPQVSPTAASPGALDLGSRLARAPIVVLGGREIACDRLARPQWKDGVVNTEEATTVYDDATIKLRGGKAMSNFPYNKVGPASANSNNYSTRDNSSSDNPFSSPTFVLRYSSDPTPFDFLNFSKVDSFSLSVDPPLHFLELYLSSGEQTTVDKEFAEFDADDFLIFELV</sequence>
<keyword evidence="1" id="KW-1133">Transmembrane helix</keyword>
<dbReference type="AlphaFoldDB" id="A0A8J5BYH0"/>
<organism evidence="2 3">
    <name type="scientific">Zingiber officinale</name>
    <name type="common">Ginger</name>
    <name type="synonym">Amomum zingiber</name>
    <dbReference type="NCBI Taxonomy" id="94328"/>
    <lineage>
        <taxon>Eukaryota</taxon>
        <taxon>Viridiplantae</taxon>
        <taxon>Streptophyta</taxon>
        <taxon>Embryophyta</taxon>
        <taxon>Tracheophyta</taxon>
        <taxon>Spermatophyta</taxon>
        <taxon>Magnoliopsida</taxon>
        <taxon>Liliopsida</taxon>
        <taxon>Zingiberales</taxon>
        <taxon>Zingiberaceae</taxon>
        <taxon>Zingiber</taxon>
    </lineage>
</organism>
<gene>
    <name evidence="2" type="ORF">ZIOFF_073358</name>
</gene>
<evidence type="ECO:0000313" key="2">
    <source>
        <dbReference type="EMBL" id="KAG6468668.1"/>
    </source>
</evidence>
<dbReference type="EMBL" id="JACMSC010000022">
    <property type="protein sequence ID" value="KAG6468668.1"/>
    <property type="molecule type" value="Genomic_DNA"/>
</dbReference>
<keyword evidence="1" id="KW-0472">Membrane</keyword>
<protein>
    <submittedName>
        <fullName evidence="2">Uncharacterized protein</fullName>
    </submittedName>
</protein>
<keyword evidence="1" id="KW-0812">Transmembrane</keyword>
<evidence type="ECO:0000313" key="3">
    <source>
        <dbReference type="Proteomes" id="UP000734854"/>
    </source>
</evidence>
<feature type="transmembrane region" description="Helical" evidence="1">
    <location>
        <begin position="6"/>
        <end position="31"/>
    </location>
</feature>
<name>A0A8J5BYH0_ZINOF</name>